<feature type="non-terminal residue" evidence="4">
    <location>
        <position position="1"/>
    </location>
</feature>
<proteinExistence type="predicted"/>
<dbReference type="GO" id="GO:0005509">
    <property type="term" value="F:calcium ion binding"/>
    <property type="evidence" value="ECO:0007669"/>
    <property type="project" value="TreeGrafter"/>
</dbReference>
<evidence type="ECO:0000256" key="2">
    <source>
        <dbReference type="ARBA" id="ARBA00022837"/>
    </source>
</evidence>
<dbReference type="PANTHER" id="PTHR45911:SF4">
    <property type="entry name" value="MULTIPLE C2 AND TRANSMEMBRANE DOMAIN-CONTAINING PROTEIN"/>
    <property type="match status" value="1"/>
</dbReference>
<name>A0A5J4TXE1_9EUKA</name>
<dbReference type="SUPFAM" id="SSF49562">
    <property type="entry name" value="C2 domain (Calcium/lipid-binding domain, CaLB)"/>
    <property type="match status" value="2"/>
</dbReference>
<keyword evidence="1" id="KW-0479">Metal-binding</keyword>
<dbReference type="EMBL" id="SNRW01023253">
    <property type="protein sequence ID" value="KAA6363166.1"/>
    <property type="molecule type" value="Genomic_DNA"/>
</dbReference>
<evidence type="ECO:0000313" key="4">
    <source>
        <dbReference type="EMBL" id="KAA6363166.1"/>
    </source>
</evidence>
<sequence>ETFVYEVDPIATIDRDVFIELWDYNSIGSNEKMGEVKLPIWTYVGSKKRENMGVVGVGKQYGKNVGIIDADFLYEISSQQQQQQQQQQIEYEKDFIQDEQNPTSNENEQIPLTEEVQPAVYDDEIINQGQQQIEQAPEIIEEEDSLGGFEQADYIKGSIDVVVIGVRDLNIGGIEGLTVYVKGQLGKLSGLTGIGQIMNGGVKYQQQFELDYNPRETKQRKIRISLFEGSQNIKIGESLVSFVEFQNRQRQKSYDLIGLTGTQQEGIKIGVIDLELIYTPVYARKRTKSNIEGVQSEKEQKEEGCGLDGFKKGKLYVTILGVSDLVSMDSNGKTDPYVIVKFGGVEQKTKKVKDTLNAEFNETFVYEVDPIATIDRDVFIELWDYNSIGSNEKMGEVKLPVLI</sequence>
<accession>A0A5J4TXE1</accession>
<dbReference type="AlphaFoldDB" id="A0A5J4TXE1"/>
<feature type="domain" description="C2" evidence="3">
    <location>
        <begin position="294"/>
        <end position="403"/>
    </location>
</feature>
<dbReference type="Pfam" id="PF00168">
    <property type="entry name" value="C2"/>
    <property type="match status" value="2"/>
</dbReference>
<dbReference type="InterPro" id="IPR000008">
    <property type="entry name" value="C2_dom"/>
</dbReference>
<dbReference type="GO" id="GO:0016020">
    <property type="term" value="C:membrane"/>
    <property type="evidence" value="ECO:0007669"/>
    <property type="project" value="TreeGrafter"/>
</dbReference>
<evidence type="ECO:0000256" key="1">
    <source>
        <dbReference type="ARBA" id="ARBA00022723"/>
    </source>
</evidence>
<dbReference type="OrthoDB" id="63267at2759"/>
<dbReference type="Proteomes" id="UP000324800">
    <property type="component" value="Unassembled WGS sequence"/>
</dbReference>
<keyword evidence="2" id="KW-0106">Calcium</keyword>
<dbReference type="PROSITE" id="PS50004">
    <property type="entry name" value="C2"/>
    <property type="match status" value="1"/>
</dbReference>
<dbReference type="InterPro" id="IPR035892">
    <property type="entry name" value="C2_domain_sf"/>
</dbReference>
<reference evidence="4 5" key="1">
    <citation type="submission" date="2019-03" db="EMBL/GenBank/DDBJ databases">
        <title>Single cell metagenomics reveals metabolic interactions within the superorganism composed of flagellate Streblomastix strix and complex community of Bacteroidetes bacteria on its surface.</title>
        <authorList>
            <person name="Treitli S.C."/>
            <person name="Kolisko M."/>
            <person name="Husnik F."/>
            <person name="Keeling P."/>
            <person name="Hampl V."/>
        </authorList>
    </citation>
    <scope>NUCLEOTIDE SEQUENCE [LARGE SCALE GENOMIC DNA]</scope>
    <source>
        <strain evidence="4">ST1C</strain>
    </source>
</reference>
<organism evidence="4 5">
    <name type="scientific">Streblomastix strix</name>
    <dbReference type="NCBI Taxonomy" id="222440"/>
    <lineage>
        <taxon>Eukaryota</taxon>
        <taxon>Metamonada</taxon>
        <taxon>Preaxostyla</taxon>
        <taxon>Oxymonadida</taxon>
        <taxon>Streblomastigidae</taxon>
        <taxon>Streblomastix</taxon>
    </lineage>
</organism>
<dbReference type="CDD" id="cd00030">
    <property type="entry name" value="C2"/>
    <property type="match status" value="2"/>
</dbReference>
<evidence type="ECO:0000313" key="5">
    <source>
        <dbReference type="Proteomes" id="UP000324800"/>
    </source>
</evidence>
<dbReference type="Gene3D" id="2.60.40.150">
    <property type="entry name" value="C2 domain"/>
    <property type="match status" value="2"/>
</dbReference>
<evidence type="ECO:0000259" key="3">
    <source>
        <dbReference type="PROSITE" id="PS50004"/>
    </source>
</evidence>
<dbReference type="PRINTS" id="PR00360">
    <property type="entry name" value="C2DOMAIN"/>
</dbReference>
<comment type="caution">
    <text evidence="4">The sequence shown here is derived from an EMBL/GenBank/DDBJ whole genome shotgun (WGS) entry which is preliminary data.</text>
</comment>
<feature type="non-terminal residue" evidence="4">
    <location>
        <position position="403"/>
    </location>
</feature>
<dbReference type="SMART" id="SM00239">
    <property type="entry name" value="C2"/>
    <property type="match status" value="2"/>
</dbReference>
<dbReference type="PANTHER" id="PTHR45911">
    <property type="entry name" value="C2 DOMAIN-CONTAINING PROTEIN"/>
    <property type="match status" value="1"/>
</dbReference>
<protein>
    <recommendedName>
        <fullName evidence="3">C2 domain-containing protein</fullName>
    </recommendedName>
</protein>
<gene>
    <name evidence="4" type="ORF">EZS28_041307</name>
</gene>